<dbReference type="InterPro" id="IPR006674">
    <property type="entry name" value="HD_domain"/>
</dbReference>
<proteinExistence type="predicted"/>
<comment type="caution">
    <text evidence="2">The sequence shown here is derived from an EMBL/GenBank/DDBJ whole genome shotgun (WGS) entry which is preliminary data.</text>
</comment>
<evidence type="ECO:0000259" key="1">
    <source>
        <dbReference type="SMART" id="SM00471"/>
    </source>
</evidence>
<dbReference type="EMBL" id="MGKP01000029">
    <property type="protein sequence ID" value="OGN27490.1"/>
    <property type="molecule type" value="Genomic_DNA"/>
</dbReference>
<dbReference type="AlphaFoldDB" id="A0A1F8GR82"/>
<protein>
    <recommendedName>
        <fullName evidence="1">HD/PDEase domain-containing protein</fullName>
    </recommendedName>
</protein>
<evidence type="ECO:0000313" key="2">
    <source>
        <dbReference type="EMBL" id="OGN27490.1"/>
    </source>
</evidence>
<evidence type="ECO:0000313" key="3">
    <source>
        <dbReference type="Proteomes" id="UP000179047"/>
    </source>
</evidence>
<name>A0A1F8GR82_9BACT</name>
<gene>
    <name evidence="2" type="ORF">A3A33_04675</name>
</gene>
<dbReference type="STRING" id="1802701.A3A33_04675"/>
<dbReference type="Proteomes" id="UP000179047">
    <property type="component" value="Unassembled WGS sequence"/>
</dbReference>
<dbReference type="SUPFAM" id="SSF109604">
    <property type="entry name" value="HD-domain/PDEase-like"/>
    <property type="match status" value="1"/>
</dbReference>
<dbReference type="PANTHER" id="PTHR33594">
    <property type="entry name" value="SUPERFAMILY HYDROLASE, PUTATIVE (AFU_ORTHOLOGUE AFUA_1G03035)-RELATED"/>
    <property type="match status" value="1"/>
</dbReference>
<feature type="domain" description="HD/PDEase" evidence="1">
    <location>
        <begin position="25"/>
        <end position="136"/>
    </location>
</feature>
<dbReference type="SMART" id="SM00471">
    <property type="entry name" value="HDc"/>
    <property type="match status" value="1"/>
</dbReference>
<dbReference type="Gene3D" id="1.10.3210.10">
    <property type="entry name" value="Hypothetical protein af1432"/>
    <property type="match status" value="1"/>
</dbReference>
<sequence length="239" mass="27534">MFNKNILLRIKKLALKIDHDISFSGKSKGNRHLFRVVRVARFLAQETGANLFIVLAGAFLHDTALPSGNDYNYLRNKKIVKDLLKPFDLSQNELYGIAECVASHEGTVRPKSLEAKVVHDADVLEKAGLLGIIRHTWKMTNLKKLDHKMIKDQDVKKILNHIKWRSERLQIPIAKKIERYLAIPIDKKKAKIIVSLTASMAFESIVTEKIAIVVRKHLDKKQNEKLKEQLDLSYLHRFR</sequence>
<accession>A0A1F8GR82</accession>
<dbReference type="Pfam" id="PF01966">
    <property type="entry name" value="HD"/>
    <property type="match status" value="1"/>
</dbReference>
<dbReference type="PANTHER" id="PTHR33594:SF1">
    <property type="entry name" value="HD_PDEASE DOMAIN-CONTAINING PROTEIN"/>
    <property type="match status" value="1"/>
</dbReference>
<dbReference type="InterPro" id="IPR003607">
    <property type="entry name" value="HD/PDEase_dom"/>
</dbReference>
<reference evidence="2 3" key="1">
    <citation type="journal article" date="2016" name="Nat. Commun.">
        <title>Thousands of microbial genomes shed light on interconnected biogeochemical processes in an aquifer system.</title>
        <authorList>
            <person name="Anantharaman K."/>
            <person name="Brown C.T."/>
            <person name="Hug L.A."/>
            <person name="Sharon I."/>
            <person name="Castelle C.J."/>
            <person name="Probst A.J."/>
            <person name="Thomas B.C."/>
            <person name="Singh A."/>
            <person name="Wilkins M.J."/>
            <person name="Karaoz U."/>
            <person name="Brodie E.L."/>
            <person name="Williams K.H."/>
            <person name="Hubbard S.S."/>
            <person name="Banfield J.F."/>
        </authorList>
    </citation>
    <scope>NUCLEOTIDE SEQUENCE [LARGE SCALE GENOMIC DNA]</scope>
</reference>
<organism evidence="2 3">
    <name type="scientific">Candidatus Yanofskybacteria bacterium RIFCSPLOWO2_01_FULL_49_25</name>
    <dbReference type="NCBI Taxonomy" id="1802701"/>
    <lineage>
        <taxon>Bacteria</taxon>
        <taxon>Candidatus Yanofskyibacteriota</taxon>
    </lineage>
</organism>